<evidence type="ECO:0000313" key="2">
    <source>
        <dbReference type="Proteomes" id="UP000235703"/>
    </source>
</evidence>
<dbReference type="EMBL" id="PNFZ01000008">
    <property type="protein sequence ID" value="PMB97329.1"/>
    <property type="molecule type" value="Genomic_DNA"/>
</dbReference>
<reference evidence="1 2" key="1">
    <citation type="submission" date="2017-09" db="EMBL/GenBank/DDBJ databases">
        <title>Bacterial strain isolated from the female urinary microbiota.</title>
        <authorList>
            <person name="Thomas-White K."/>
            <person name="Kumar N."/>
            <person name="Forster S."/>
            <person name="Putonti C."/>
            <person name="Lawley T."/>
            <person name="Wolfe A.J."/>
        </authorList>
    </citation>
    <scope>NUCLEOTIDE SEQUENCE [LARGE SCALE GENOMIC DNA]</scope>
    <source>
        <strain evidence="1 2">UMB0680</strain>
    </source>
</reference>
<evidence type="ECO:0000313" key="1">
    <source>
        <dbReference type="EMBL" id="PMB97329.1"/>
    </source>
</evidence>
<comment type="caution">
    <text evidence="1">The sequence shown here is derived from an EMBL/GenBank/DDBJ whole genome shotgun (WGS) entry which is preliminary data.</text>
</comment>
<name>A0A2N6PF61_9MICO</name>
<sequence>MYQKLNRSLNEDGLEVDDRLVAVQRIESTIEGFVRASFPGVTLRMDVPAPTLSMLLSGAELRVDDGHEGSISSKGDGLKRTVLFALLRAYASIRSTGLNDETRSGSPHPS</sequence>
<gene>
    <name evidence="1" type="ORF">CJ198_12380</name>
</gene>
<keyword evidence="2" id="KW-1185">Reference proteome</keyword>
<dbReference type="AlphaFoldDB" id="A0A2N6PF61"/>
<proteinExistence type="predicted"/>
<dbReference type="Proteomes" id="UP000235703">
    <property type="component" value="Unassembled WGS sequence"/>
</dbReference>
<dbReference type="RefSeq" id="WP_102162913.1">
    <property type="nucleotide sequence ID" value="NZ_PNFZ01000008.1"/>
</dbReference>
<protein>
    <submittedName>
        <fullName evidence="1">Uncharacterized protein</fullName>
    </submittedName>
</protein>
<organism evidence="1 2">
    <name type="scientific">Brevibacterium luteolum</name>
    <dbReference type="NCBI Taxonomy" id="199591"/>
    <lineage>
        <taxon>Bacteria</taxon>
        <taxon>Bacillati</taxon>
        <taxon>Actinomycetota</taxon>
        <taxon>Actinomycetes</taxon>
        <taxon>Micrococcales</taxon>
        <taxon>Brevibacteriaceae</taxon>
        <taxon>Brevibacterium</taxon>
    </lineage>
</organism>
<accession>A0A2N6PF61</accession>
<dbReference type="OrthoDB" id="9814775at2"/>